<name>A8NZ70_COPC7</name>
<keyword evidence="4" id="KW-1185">Reference proteome</keyword>
<feature type="transmembrane region" description="Helical" evidence="2">
    <location>
        <begin position="506"/>
        <end position="522"/>
    </location>
</feature>
<dbReference type="HOGENOM" id="CLU_016206_1_0_1"/>
<dbReference type="GeneID" id="6014179"/>
<dbReference type="InParanoid" id="A8NZ70"/>
<evidence type="ECO:0000313" key="4">
    <source>
        <dbReference type="Proteomes" id="UP000001861"/>
    </source>
</evidence>
<dbReference type="AlphaFoldDB" id="A8NZ70"/>
<dbReference type="RefSeq" id="XP_001837619.2">
    <property type="nucleotide sequence ID" value="XM_001837567.2"/>
</dbReference>
<evidence type="ECO:0008006" key="5">
    <source>
        <dbReference type="Google" id="ProtNLM"/>
    </source>
</evidence>
<dbReference type="eggNOG" id="KOG1398">
    <property type="taxonomic scope" value="Eukaryota"/>
</dbReference>
<keyword evidence="2" id="KW-0812">Transmembrane</keyword>
<keyword evidence="2" id="KW-1133">Transmembrane helix</keyword>
<dbReference type="KEGG" id="cci:CC1G_08173"/>
<dbReference type="InterPro" id="IPR026749">
    <property type="entry name" value="Tmem135"/>
</dbReference>
<dbReference type="VEuPathDB" id="FungiDB:CC1G_08173"/>
<dbReference type="PANTHER" id="PTHR12459:SF6">
    <property type="entry name" value="GB|AAD46013.1"/>
    <property type="match status" value="1"/>
</dbReference>
<dbReference type="EMBL" id="AACS02000005">
    <property type="protein sequence ID" value="EAU84243.2"/>
    <property type="molecule type" value="Genomic_DNA"/>
</dbReference>
<dbReference type="OMA" id="CCGQIMY"/>
<accession>A8NZ70</accession>
<gene>
    <name evidence="3" type="ORF">CC1G_08173</name>
</gene>
<evidence type="ECO:0000313" key="3">
    <source>
        <dbReference type="EMBL" id="EAU84243.2"/>
    </source>
</evidence>
<feature type="transmembrane region" description="Helical" evidence="2">
    <location>
        <begin position="442"/>
        <end position="464"/>
    </location>
</feature>
<comment type="caution">
    <text evidence="3">The sequence shown here is derived from an EMBL/GenBank/DDBJ whole genome shotgun (WGS) entry which is preliminary data.</text>
</comment>
<organism evidence="3 4">
    <name type="scientific">Coprinopsis cinerea (strain Okayama-7 / 130 / ATCC MYA-4618 / FGSC 9003)</name>
    <name type="common">Inky cap fungus</name>
    <name type="synonym">Hormographiella aspergillata</name>
    <dbReference type="NCBI Taxonomy" id="240176"/>
    <lineage>
        <taxon>Eukaryota</taxon>
        <taxon>Fungi</taxon>
        <taxon>Dikarya</taxon>
        <taxon>Basidiomycota</taxon>
        <taxon>Agaricomycotina</taxon>
        <taxon>Agaricomycetes</taxon>
        <taxon>Agaricomycetidae</taxon>
        <taxon>Agaricales</taxon>
        <taxon>Agaricineae</taxon>
        <taxon>Psathyrellaceae</taxon>
        <taxon>Coprinopsis</taxon>
    </lineage>
</organism>
<dbReference type="Proteomes" id="UP000001861">
    <property type="component" value="Unassembled WGS sequence"/>
</dbReference>
<feature type="transmembrane region" description="Helical" evidence="2">
    <location>
        <begin position="411"/>
        <end position="430"/>
    </location>
</feature>
<evidence type="ECO:0000256" key="1">
    <source>
        <dbReference type="SAM" id="MobiDB-lite"/>
    </source>
</evidence>
<evidence type="ECO:0000256" key="2">
    <source>
        <dbReference type="SAM" id="Phobius"/>
    </source>
</evidence>
<keyword evidence="2" id="KW-0472">Membrane</keyword>
<dbReference type="STRING" id="240176.A8NZ70"/>
<proteinExistence type="predicted"/>
<protein>
    <recommendedName>
        <fullName evidence="5">Transmembrane protein 135 N-terminal domain-containing protein</fullName>
    </recommendedName>
</protein>
<reference evidence="3 4" key="1">
    <citation type="journal article" date="2010" name="Proc. Natl. Acad. Sci. U.S.A.">
        <title>Insights into evolution of multicellular fungi from the assembled chromosomes of the mushroom Coprinopsis cinerea (Coprinus cinereus).</title>
        <authorList>
            <person name="Stajich J.E."/>
            <person name="Wilke S.K."/>
            <person name="Ahren D."/>
            <person name="Au C.H."/>
            <person name="Birren B.W."/>
            <person name="Borodovsky M."/>
            <person name="Burns C."/>
            <person name="Canback B."/>
            <person name="Casselton L.A."/>
            <person name="Cheng C.K."/>
            <person name="Deng J."/>
            <person name="Dietrich F.S."/>
            <person name="Fargo D.C."/>
            <person name="Farman M.L."/>
            <person name="Gathman A.C."/>
            <person name="Goldberg J."/>
            <person name="Guigo R."/>
            <person name="Hoegger P.J."/>
            <person name="Hooker J.B."/>
            <person name="Huggins A."/>
            <person name="James T.Y."/>
            <person name="Kamada T."/>
            <person name="Kilaru S."/>
            <person name="Kodira C."/>
            <person name="Kues U."/>
            <person name="Kupfer D."/>
            <person name="Kwan H.S."/>
            <person name="Lomsadze A."/>
            <person name="Li W."/>
            <person name="Lilly W.W."/>
            <person name="Ma L.J."/>
            <person name="Mackey A.J."/>
            <person name="Manning G."/>
            <person name="Martin F."/>
            <person name="Muraguchi H."/>
            <person name="Natvig D.O."/>
            <person name="Palmerini H."/>
            <person name="Ramesh M.A."/>
            <person name="Rehmeyer C.J."/>
            <person name="Roe B.A."/>
            <person name="Shenoy N."/>
            <person name="Stanke M."/>
            <person name="Ter-Hovhannisyan V."/>
            <person name="Tunlid A."/>
            <person name="Velagapudi R."/>
            <person name="Vision T.J."/>
            <person name="Zeng Q."/>
            <person name="Zolan M.E."/>
            <person name="Pukkila P.J."/>
        </authorList>
    </citation>
    <scope>NUCLEOTIDE SEQUENCE [LARGE SCALE GENOMIC DNA]</scope>
    <source>
        <strain evidence="4">Okayama-7 / 130 / ATCC MYA-4618 / FGSC 9003</strain>
    </source>
</reference>
<dbReference type="OrthoDB" id="291792at2759"/>
<sequence length="600" mass="67242">MAASSSGDERLVSPDTRSDEESRSVTPLDGTSYPPTPANEQDAIHFTPKRAMASFENLVAMANYHEGLKEARKIVWRDRGQPVQDLETLQKCVEHAAKGGLRSASLAFSIRALVNLVLALIRIGRVPRDYRPTVIRHALFGEDTWRFAAMLGTFTSLYKFLINALPILIPAMNPSEKPPSIEIPIPSFSDPSEEKKAKLSLSARAQLLMVRKRVRRWHAALAGTIAGGLAIMWEKQSRRGVISQQMFVRGLQGSYNAFAAARNLKIPHGDVIVFCLACGQIVYAFLLRPETLPRSYSNWMSQASKVPMEGVRINREMVRDHTFNFADVDKLLKSRDITPSNMTALKAFKERFLTLPSFPPDVSPYLTLPSLGPADPSDPSSWYFPYYGPCSAVHPAVSHCSSVPLDRFFAVFKWMLPIYGALHFVPAVLFKWEGFMRDPGKVLVRAGVGSMRSSAFLGVFIVIYQSLFCYKNKLHRALSILRNSPDGSIFKYLPQEFIDFFVSKPSFWFPGFFAGLALLVEAKRRRGELAMYVLPKGLESAWVMARGKGWVFRTGKWGDVILTSIGMGMVMIDTPESPGACEWETEQGQSEETQETWFRS</sequence>
<feature type="region of interest" description="Disordered" evidence="1">
    <location>
        <begin position="579"/>
        <end position="600"/>
    </location>
</feature>
<dbReference type="PANTHER" id="PTHR12459">
    <property type="entry name" value="TRANSMEMBRANE PROTEIN 135-RELATED"/>
    <property type="match status" value="1"/>
</dbReference>
<feature type="compositionally biased region" description="Basic and acidic residues" evidence="1">
    <location>
        <begin position="7"/>
        <end position="23"/>
    </location>
</feature>
<feature type="region of interest" description="Disordered" evidence="1">
    <location>
        <begin position="1"/>
        <end position="41"/>
    </location>
</feature>